<evidence type="ECO:0000313" key="2">
    <source>
        <dbReference type="Proteomes" id="UP001322277"/>
    </source>
</evidence>
<keyword evidence="2" id="KW-1185">Reference proteome</keyword>
<dbReference type="Proteomes" id="UP001322277">
    <property type="component" value="Chromosome 6"/>
</dbReference>
<dbReference type="EMBL" id="CP137310">
    <property type="protein sequence ID" value="WQF85498.1"/>
    <property type="molecule type" value="Genomic_DNA"/>
</dbReference>
<dbReference type="SUPFAM" id="SSF52777">
    <property type="entry name" value="CoA-dependent acyltransferases"/>
    <property type="match status" value="1"/>
</dbReference>
<dbReference type="InterPro" id="IPR023213">
    <property type="entry name" value="CAT-like_dom_sf"/>
</dbReference>
<dbReference type="AlphaFoldDB" id="A0AAX4IQL4"/>
<dbReference type="PANTHER" id="PTHR42034">
    <property type="entry name" value="CHROMOSOME 7, WHOLE GENOME SHOTGUN SEQUENCE-RELATED"/>
    <property type="match status" value="1"/>
</dbReference>
<proteinExistence type="predicted"/>
<dbReference type="PANTHER" id="PTHR42034:SF1">
    <property type="entry name" value="CONDENSATION DOMAIN-CONTAINING PROTEIN"/>
    <property type="match status" value="1"/>
</dbReference>
<dbReference type="Gene3D" id="3.30.559.10">
    <property type="entry name" value="Chloramphenicol acetyltransferase-like domain"/>
    <property type="match status" value="1"/>
</dbReference>
<organism evidence="1 2">
    <name type="scientific">Colletotrichum destructivum</name>
    <dbReference type="NCBI Taxonomy" id="34406"/>
    <lineage>
        <taxon>Eukaryota</taxon>
        <taxon>Fungi</taxon>
        <taxon>Dikarya</taxon>
        <taxon>Ascomycota</taxon>
        <taxon>Pezizomycotina</taxon>
        <taxon>Sordariomycetes</taxon>
        <taxon>Hypocreomycetidae</taxon>
        <taxon>Glomerellales</taxon>
        <taxon>Glomerellaceae</taxon>
        <taxon>Colletotrichum</taxon>
        <taxon>Colletotrichum destructivum species complex</taxon>
    </lineage>
</organism>
<gene>
    <name evidence="1" type="ORF">CDEST_10512</name>
</gene>
<evidence type="ECO:0000313" key="1">
    <source>
        <dbReference type="EMBL" id="WQF85498.1"/>
    </source>
</evidence>
<dbReference type="KEGG" id="cdet:87947014"/>
<reference evidence="2" key="1">
    <citation type="journal article" date="2023" name="bioRxiv">
        <title>Complete genome of the Medicago anthracnose fungus, Colletotrichum destructivum, reveals a mini-chromosome-like region within a core chromosome.</title>
        <authorList>
            <person name="Lapalu N."/>
            <person name="Simon A."/>
            <person name="Lu A."/>
            <person name="Plaumann P.-L."/>
            <person name="Amselem J."/>
            <person name="Pigne S."/>
            <person name="Auger A."/>
            <person name="Koch C."/>
            <person name="Dallery J.-F."/>
            <person name="O'Connell R.J."/>
        </authorList>
    </citation>
    <scope>NUCLEOTIDE SEQUENCE [LARGE SCALE GENOMIC DNA]</scope>
    <source>
        <strain evidence="2">CBS 520.97</strain>
    </source>
</reference>
<sequence>MHQTYPHSVRNQCEWTPASPRYYTREQDTREKLVLRQVRGIPGHINYCLTFCVKLRYTMSDAEAELRARGAWISLRCMQPSIGTFSEGAHMKVSVLEPGSVDAWTSDTFFVHASAESALALSSTLQPTTGMALHFLPRAKEVIMCASHEKIDGHGMVMLLDQLCNLMAFPSPPMFEDQAGRLSPPLDIAAEIGSASLEMWDWTADVLKEWKARAAHPLFMTTDRPGPAVKEVNTAFLTLSENDSAAISRSAALDGVSVNDLMNGALIMAVKQHGRFETGNWLGGVVKDARPLCKHPFNTREHAATVYFVTCPAYVENPKSILDAARQIRDQRLAFKRNPEALQIVQPILGITSAGGNQSQNQRPQKTPQAQVEYSGLGRLDGFLGQAHGDIEIVDFWMTVGHCTEAIGKHKLIHSRLGNLDQGRHCCKRANTSAVDTTFEFKNIRLVTLSSVSFTFHSNSTQEMTPSLIQSEVQRAILSTSCSGTRARPNDPSRSGYKLLMGCYKR</sequence>
<protein>
    <submittedName>
        <fullName evidence="1">Chloramphenicol acetyltransferase-like domain superfamily</fullName>
    </submittedName>
</protein>
<name>A0AAX4IQL4_9PEZI</name>
<accession>A0AAX4IQL4</accession>
<dbReference type="GeneID" id="87947014"/>
<dbReference type="RefSeq" id="XP_062782721.1">
    <property type="nucleotide sequence ID" value="XM_062926670.1"/>
</dbReference>